<evidence type="ECO:0000313" key="1">
    <source>
        <dbReference type="EMBL" id="KKN04935.1"/>
    </source>
</evidence>
<dbReference type="EMBL" id="LAZR01004863">
    <property type="protein sequence ID" value="KKN04935.1"/>
    <property type="molecule type" value="Genomic_DNA"/>
</dbReference>
<proteinExistence type="predicted"/>
<sequence length="75" mass="8149">MATELKIITLLDPVPQDAPGPCLRLMIGDQSFDLSADCVGKLIGVLGDKRRELRQAEMTNAANRALVVPDVVMTR</sequence>
<dbReference type="AlphaFoldDB" id="A0A0F9MC07"/>
<name>A0A0F9MC07_9ZZZZ</name>
<reference evidence="1" key="1">
    <citation type="journal article" date="2015" name="Nature">
        <title>Complex archaea that bridge the gap between prokaryotes and eukaryotes.</title>
        <authorList>
            <person name="Spang A."/>
            <person name="Saw J.H."/>
            <person name="Jorgensen S.L."/>
            <person name="Zaremba-Niedzwiedzka K."/>
            <person name="Martijn J."/>
            <person name="Lind A.E."/>
            <person name="van Eijk R."/>
            <person name="Schleper C."/>
            <person name="Guy L."/>
            <person name="Ettema T.J."/>
        </authorList>
    </citation>
    <scope>NUCLEOTIDE SEQUENCE</scope>
</reference>
<organism evidence="1">
    <name type="scientific">marine sediment metagenome</name>
    <dbReference type="NCBI Taxonomy" id="412755"/>
    <lineage>
        <taxon>unclassified sequences</taxon>
        <taxon>metagenomes</taxon>
        <taxon>ecological metagenomes</taxon>
    </lineage>
</organism>
<gene>
    <name evidence="1" type="ORF">LCGC14_1092510</name>
</gene>
<protein>
    <submittedName>
        <fullName evidence="1">Uncharacterized protein</fullName>
    </submittedName>
</protein>
<comment type="caution">
    <text evidence="1">The sequence shown here is derived from an EMBL/GenBank/DDBJ whole genome shotgun (WGS) entry which is preliminary data.</text>
</comment>
<accession>A0A0F9MC07</accession>